<dbReference type="InterPro" id="IPR042098">
    <property type="entry name" value="TauD-like_sf"/>
</dbReference>
<evidence type="ECO:0000256" key="5">
    <source>
        <dbReference type="ARBA" id="ARBA00012267"/>
    </source>
</evidence>
<evidence type="ECO:0000313" key="20">
    <source>
        <dbReference type="Proteomes" id="UP000054302"/>
    </source>
</evidence>
<dbReference type="STRING" id="212818.A0A0D2A878"/>
<dbReference type="EMBL" id="KN847521">
    <property type="protein sequence ID" value="KIV95183.1"/>
    <property type="molecule type" value="Genomic_DNA"/>
</dbReference>
<evidence type="ECO:0000256" key="4">
    <source>
        <dbReference type="ARBA" id="ARBA00008654"/>
    </source>
</evidence>
<evidence type="ECO:0000259" key="18">
    <source>
        <dbReference type="Pfam" id="PF06155"/>
    </source>
</evidence>
<keyword evidence="6" id="KW-0479">Metal-binding</keyword>
<dbReference type="EC" id="1.14.11.8" evidence="5"/>
<dbReference type="GO" id="GO:0005506">
    <property type="term" value="F:iron ion binding"/>
    <property type="evidence" value="ECO:0007669"/>
    <property type="project" value="InterPro"/>
</dbReference>
<dbReference type="SUPFAM" id="SSF51197">
    <property type="entry name" value="Clavaminate synthase-like"/>
    <property type="match status" value="1"/>
</dbReference>
<accession>A0A0D2A878</accession>
<evidence type="ECO:0000256" key="6">
    <source>
        <dbReference type="ARBA" id="ARBA00022723"/>
    </source>
</evidence>
<dbReference type="InterPro" id="IPR038492">
    <property type="entry name" value="GBBH-like_N_sf"/>
</dbReference>
<dbReference type="AlphaFoldDB" id="A0A0D2A878"/>
<comment type="pathway">
    <text evidence="3">Amine and polyamine biosynthesis; carnitine biosynthesis.</text>
</comment>
<comment type="cofactor">
    <cofactor evidence="1">
        <name>Fe(2+)</name>
        <dbReference type="ChEBI" id="CHEBI:29033"/>
    </cofactor>
</comment>
<dbReference type="InterPro" id="IPR010376">
    <property type="entry name" value="GBBH-like_N"/>
</dbReference>
<evidence type="ECO:0000256" key="14">
    <source>
        <dbReference type="ARBA" id="ARBA00046008"/>
    </source>
</evidence>
<evidence type="ECO:0000256" key="8">
    <source>
        <dbReference type="ARBA" id="ARBA00022964"/>
    </source>
</evidence>
<feature type="domain" description="TauD/TfdA-like" evidence="17">
    <location>
        <begin position="238"/>
        <end position="500"/>
    </location>
</feature>
<dbReference type="FunFam" id="3.60.130.10:FF:000001">
    <property type="entry name" value="Trimethyllysine dioxygenase, mitochondrial"/>
    <property type="match status" value="1"/>
</dbReference>
<dbReference type="NCBIfam" id="TIGR02410">
    <property type="entry name" value="carnitine_TMLD"/>
    <property type="match status" value="1"/>
</dbReference>
<dbReference type="CDD" id="cd00250">
    <property type="entry name" value="CAS_like"/>
    <property type="match status" value="1"/>
</dbReference>
<dbReference type="Gene3D" id="3.60.130.10">
    <property type="entry name" value="Clavaminate synthase-like"/>
    <property type="match status" value="1"/>
</dbReference>
<dbReference type="InterPro" id="IPR050411">
    <property type="entry name" value="AlphaKG_dependent_hydroxylases"/>
</dbReference>
<proteinExistence type="inferred from homology"/>
<comment type="similarity">
    <text evidence="4">Belongs to the gamma-BBH/TMLD family.</text>
</comment>
<dbReference type="GO" id="GO:0005739">
    <property type="term" value="C:mitochondrion"/>
    <property type="evidence" value="ECO:0007669"/>
    <property type="project" value="TreeGrafter"/>
</dbReference>
<evidence type="ECO:0000256" key="3">
    <source>
        <dbReference type="ARBA" id="ARBA00005022"/>
    </source>
</evidence>
<dbReference type="GO" id="GO:0050353">
    <property type="term" value="F:trimethyllysine dioxygenase activity"/>
    <property type="evidence" value="ECO:0007669"/>
    <property type="project" value="UniProtKB-EC"/>
</dbReference>
<reference evidence="19 20" key="1">
    <citation type="submission" date="2015-01" db="EMBL/GenBank/DDBJ databases">
        <title>The Genome Sequence of Exophiala mesophila CBS40295.</title>
        <authorList>
            <consortium name="The Broad Institute Genomics Platform"/>
            <person name="Cuomo C."/>
            <person name="de Hoog S."/>
            <person name="Gorbushina A."/>
            <person name="Stielow B."/>
            <person name="Teixiera M."/>
            <person name="Abouelleil A."/>
            <person name="Chapman S.B."/>
            <person name="Priest M."/>
            <person name="Young S.K."/>
            <person name="Wortman J."/>
            <person name="Nusbaum C."/>
            <person name="Birren B."/>
        </authorList>
    </citation>
    <scope>NUCLEOTIDE SEQUENCE [LARGE SCALE GENOMIC DNA]</scope>
    <source>
        <strain evidence="19 20">CBS 40295</strain>
    </source>
</reference>
<comment type="catalytic activity">
    <reaction evidence="15">
        <text>N(6),N(6),N(6)-trimethyl-L-lysine + 2-oxoglutarate + O2 = (3S)-3-hydroxy-N(6),N(6),N(6)-trimethyl-L-lysine + succinate + CO2</text>
        <dbReference type="Rhea" id="RHEA:14181"/>
        <dbReference type="ChEBI" id="CHEBI:15379"/>
        <dbReference type="ChEBI" id="CHEBI:16526"/>
        <dbReference type="ChEBI" id="CHEBI:16810"/>
        <dbReference type="ChEBI" id="CHEBI:30031"/>
        <dbReference type="ChEBI" id="CHEBI:58100"/>
        <dbReference type="ChEBI" id="CHEBI:141499"/>
        <dbReference type="EC" id="1.14.11.8"/>
    </reaction>
</comment>
<gene>
    <name evidence="19" type="ORF">PV10_02864</name>
</gene>
<evidence type="ECO:0000313" key="19">
    <source>
        <dbReference type="EMBL" id="KIV95183.1"/>
    </source>
</evidence>
<dbReference type="InterPro" id="IPR003819">
    <property type="entry name" value="TauD/TfdA-like"/>
</dbReference>
<dbReference type="OrthoDB" id="408743at2759"/>
<name>A0A0D2A878_EXOME</name>
<dbReference type="FunFam" id="3.30.2020.30:FF:000002">
    <property type="entry name" value="Putative gamma-butyrobetaine dioxygenase"/>
    <property type="match status" value="1"/>
</dbReference>
<keyword evidence="9" id="KW-0560">Oxidoreductase</keyword>
<keyword evidence="10" id="KW-0408">Iron</keyword>
<dbReference type="PANTHER" id="PTHR10696:SF51">
    <property type="entry name" value="TRIMETHYLLYSINE DIOXYGENASE, MITOCHONDRIAL"/>
    <property type="match status" value="1"/>
</dbReference>
<evidence type="ECO:0000256" key="16">
    <source>
        <dbReference type="ARBA" id="ARBA00071191"/>
    </source>
</evidence>
<evidence type="ECO:0000256" key="9">
    <source>
        <dbReference type="ARBA" id="ARBA00023002"/>
    </source>
</evidence>
<dbReference type="Pfam" id="PF02668">
    <property type="entry name" value="TauD"/>
    <property type="match status" value="1"/>
</dbReference>
<dbReference type="InterPro" id="IPR012776">
    <property type="entry name" value="Trimethyllysine_dOase"/>
</dbReference>
<protein>
    <recommendedName>
        <fullName evidence="16">Trimethyllysine dioxygenase</fullName>
        <ecNumber evidence="5">1.14.11.8</ecNumber>
    </recommendedName>
    <alternativeName>
        <fullName evidence="12">Epsilon-trimethyllysine 2-oxoglutarate dioxygenase</fullName>
    </alternativeName>
    <alternativeName>
        <fullName evidence="11">TML hydroxylase</fullName>
    </alternativeName>
    <alternativeName>
        <fullName evidence="13">TML-alpha-ketoglutarate dioxygenase</fullName>
    </alternativeName>
</protein>
<dbReference type="RefSeq" id="XP_016226757.1">
    <property type="nucleotide sequence ID" value="XM_016367239.1"/>
</dbReference>
<feature type="domain" description="Gamma-butyrobetaine hydroxylase-like N-terminal" evidence="18">
    <location>
        <begin position="99"/>
        <end position="164"/>
    </location>
</feature>
<evidence type="ECO:0000256" key="11">
    <source>
        <dbReference type="ARBA" id="ARBA00030363"/>
    </source>
</evidence>
<dbReference type="Pfam" id="PF06155">
    <property type="entry name" value="GBBH-like_N"/>
    <property type="match status" value="1"/>
</dbReference>
<evidence type="ECO:0000256" key="13">
    <source>
        <dbReference type="ARBA" id="ARBA00032283"/>
    </source>
</evidence>
<dbReference type="PANTHER" id="PTHR10696">
    <property type="entry name" value="GAMMA-BUTYROBETAINE HYDROXYLASE-RELATED"/>
    <property type="match status" value="1"/>
</dbReference>
<organism evidence="19 20">
    <name type="scientific">Exophiala mesophila</name>
    <name type="common">Black yeast-like fungus</name>
    <dbReference type="NCBI Taxonomy" id="212818"/>
    <lineage>
        <taxon>Eukaryota</taxon>
        <taxon>Fungi</taxon>
        <taxon>Dikarya</taxon>
        <taxon>Ascomycota</taxon>
        <taxon>Pezizomycotina</taxon>
        <taxon>Eurotiomycetes</taxon>
        <taxon>Chaetothyriomycetidae</taxon>
        <taxon>Chaetothyriales</taxon>
        <taxon>Herpotrichiellaceae</taxon>
        <taxon>Exophiala</taxon>
    </lineage>
</organism>
<dbReference type="VEuPathDB" id="FungiDB:PV10_02864"/>
<dbReference type="GeneID" id="27320709"/>
<evidence type="ECO:0000259" key="17">
    <source>
        <dbReference type="Pfam" id="PF02668"/>
    </source>
</evidence>
<evidence type="ECO:0000256" key="10">
    <source>
        <dbReference type="ARBA" id="ARBA00023004"/>
    </source>
</evidence>
<keyword evidence="20" id="KW-1185">Reference proteome</keyword>
<dbReference type="GO" id="GO:0045329">
    <property type="term" value="P:carnitine biosynthetic process"/>
    <property type="evidence" value="ECO:0007669"/>
    <property type="project" value="UniProtKB-UniPathway"/>
</dbReference>
<dbReference type="UniPathway" id="UPA00118"/>
<dbReference type="Gene3D" id="3.30.2020.30">
    <property type="match status" value="1"/>
</dbReference>
<evidence type="ECO:0000256" key="1">
    <source>
        <dbReference type="ARBA" id="ARBA00001954"/>
    </source>
</evidence>
<evidence type="ECO:0000256" key="7">
    <source>
        <dbReference type="ARBA" id="ARBA00022873"/>
    </source>
</evidence>
<dbReference type="Proteomes" id="UP000054302">
    <property type="component" value="Unassembled WGS sequence"/>
</dbReference>
<sequence length="517" mass="57181">MKLRTCPSLFHNRSACRARYGGGLGPGGSRNLSQKPFMAPSRRAPAVSNSISHEGIFQQSNHVIGTTVPWLVRAQHTQATTSSSSRSTPTVMVNDMTNQEILVDFPLDGKVVRYPSFWLRDQCPCSSCQHPTTHQRQLDTFSIDPEIKVQTVKSTPEGLEVTWPTSPADEALASQTSPDSQGSHHHSLYDWTWLSSHPPFLQTSTSPSGTPSSPLKHLEPTREWVHVPTSTPATSLPRVSYPSIMSTDDGLREFLSNIHRYGLCFMPETPVSPSATQDLIERIAHIRATHYGGFWDFTSEVNPIDTAYTNDYLPPHTDTTYFTDPAGLQLFHCLSHTAIDDPMKPGAGGESTFVDGFAAAQRLFQTRPELYNILSTTPILSAALGSPAGEFYNTASNAKGYPVLVHTSAVPGRSNPNPKTLTQIRWNNLDRLAPTVPSFLNHTALKQWYTAAREWSNILSSPEFLLTIKLQPGEPVIFDNWRTLHGRLAFEGKRRICGAYIGMDDFQAKLRGVGIEV</sequence>
<comment type="function">
    <text evidence="14">Converts trimethyllysine (TML) into hydroxytrimethyllysine (HTML).</text>
</comment>
<evidence type="ECO:0000256" key="15">
    <source>
        <dbReference type="ARBA" id="ARBA00049334"/>
    </source>
</evidence>
<keyword evidence="8 19" id="KW-0223">Dioxygenase</keyword>
<evidence type="ECO:0000256" key="2">
    <source>
        <dbReference type="ARBA" id="ARBA00001961"/>
    </source>
</evidence>
<evidence type="ECO:0000256" key="12">
    <source>
        <dbReference type="ARBA" id="ARBA00031778"/>
    </source>
</evidence>
<keyword evidence="7" id="KW-0124">Carnitine biosynthesis</keyword>
<dbReference type="HOGENOM" id="CLU_021859_2_2_1"/>
<comment type="cofactor">
    <cofactor evidence="2">
        <name>L-ascorbate</name>
        <dbReference type="ChEBI" id="CHEBI:38290"/>
    </cofactor>
</comment>